<evidence type="ECO:0000313" key="2">
    <source>
        <dbReference type="Proteomes" id="UP000555407"/>
    </source>
</evidence>
<protein>
    <recommendedName>
        <fullName evidence="3">Aspartate/glutamate racemase family protein</fullName>
    </recommendedName>
</protein>
<comment type="caution">
    <text evidence="1">The sequence shown here is derived from an EMBL/GenBank/DDBJ whole genome shotgun (WGS) entry which is preliminary data.</text>
</comment>
<dbReference type="RefSeq" id="WP_202891415.1">
    <property type="nucleotide sequence ID" value="NZ_JAASRO010000001.1"/>
</dbReference>
<dbReference type="NCBIfam" id="NF005679">
    <property type="entry name" value="PRK07475.1"/>
    <property type="match status" value="1"/>
</dbReference>
<name>A0A7X5VIH4_9ACTN</name>
<dbReference type="EMBL" id="JAASRO010000001">
    <property type="protein sequence ID" value="NIK61426.1"/>
    <property type="molecule type" value="Genomic_DNA"/>
</dbReference>
<keyword evidence="2" id="KW-1185">Reference proteome</keyword>
<gene>
    <name evidence="1" type="ORF">BJY22_007143</name>
</gene>
<evidence type="ECO:0008006" key="3">
    <source>
        <dbReference type="Google" id="ProtNLM"/>
    </source>
</evidence>
<accession>A0A7X5VIH4</accession>
<proteinExistence type="predicted"/>
<organism evidence="1 2">
    <name type="scientific">Kribbella shirazensis</name>
    <dbReference type="NCBI Taxonomy" id="1105143"/>
    <lineage>
        <taxon>Bacteria</taxon>
        <taxon>Bacillati</taxon>
        <taxon>Actinomycetota</taxon>
        <taxon>Actinomycetes</taxon>
        <taxon>Propionibacteriales</taxon>
        <taxon>Kribbellaceae</taxon>
        <taxon>Kribbella</taxon>
    </lineage>
</organism>
<evidence type="ECO:0000313" key="1">
    <source>
        <dbReference type="EMBL" id="NIK61426.1"/>
    </source>
</evidence>
<reference evidence="1 2" key="1">
    <citation type="submission" date="2020-03" db="EMBL/GenBank/DDBJ databases">
        <title>Sequencing the genomes of 1000 actinobacteria strains.</title>
        <authorList>
            <person name="Klenk H.-P."/>
        </authorList>
    </citation>
    <scope>NUCLEOTIDE SEQUENCE [LARGE SCALE GENOMIC DNA]</scope>
    <source>
        <strain evidence="1 2">DSM 45490</strain>
    </source>
</reference>
<dbReference type="Proteomes" id="UP000555407">
    <property type="component" value="Unassembled WGS sequence"/>
</dbReference>
<dbReference type="AlphaFoldDB" id="A0A7X5VIH4"/>
<sequence length="246" mass="26305">MAIVMLTGGQTIYQRPLGVLMMDTKFPRARGDIGNATTWPFPVAYRVVRGAVASRLAQAEPDESLLQPFIDGVRDLESEGVQAITTSCGFLAAYQRELAGAVSVPVYASSLLQVPLAAQAIRPDQRVGIITARAVLTERHFGGVGWSSTDIPVVQVAPAEDSHFFATFVGDGMEADYDVLVREVTGVAEALVREHPDVGAIVMECANLAPFSPPVRKATRLPVFDLFTLGMNAYHTSAGSEFPAGL</sequence>